<feature type="chain" id="PRO_5036721851" evidence="3">
    <location>
        <begin position="26"/>
        <end position="423"/>
    </location>
</feature>
<proteinExistence type="inferred from homology"/>
<comment type="caution">
    <text evidence="5">The sequence shown here is derived from an EMBL/GenBank/DDBJ whole genome shotgun (WGS) entry which is preliminary data.</text>
</comment>
<dbReference type="Pfam" id="PF13458">
    <property type="entry name" value="Peripla_BP_6"/>
    <property type="match status" value="1"/>
</dbReference>
<dbReference type="PANTHER" id="PTHR47235:SF1">
    <property type="entry name" value="BLR6548 PROTEIN"/>
    <property type="match status" value="1"/>
</dbReference>
<gene>
    <name evidence="5" type="ORF">IW256_006864</name>
</gene>
<evidence type="ECO:0000313" key="6">
    <source>
        <dbReference type="Proteomes" id="UP000614047"/>
    </source>
</evidence>
<protein>
    <submittedName>
        <fullName evidence="5">ABC-type branched-subunit amino acid transport system substrate-binding protein</fullName>
    </submittedName>
</protein>
<dbReference type="InterPro" id="IPR028081">
    <property type="entry name" value="Leu-bd"/>
</dbReference>
<dbReference type="RefSeq" id="WP_197014887.1">
    <property type="nucleotide sequence ID" value="NZ_BAABES010000009.1"/>
</dbReference>
<accession>A0A931GRE3</accession>
<keyword evidence="2 3" id="KW-0732">Signal</keyword>
<evidence type="ECO:0000256" key="2">
    <source>
        <dbReference type="ARBA" id="ARBA00022729"/>
    </source>
</evidence>
<dbReference type="EMBL" id="JADOUA010000001">
    <property type="protein sequence ID" value="MBG6092751.1"/>
    <property type="molecule type" value="Genomic_DNA"/>
</dbReference>
<evidence type="ECO:0000256" key="1">
    <source>
        <dbReference type="ARBA" id="ARBA00010062"/>
    </source>
</evidence>
<sequence>MKHPTHRRRSAVAAAALSLTVAAAAAGCSGKAAGGGGSGDVKAGPGVTKDTITVAALTDLTGPYAALGKGVTQAQKLYYDQLNAAGGVCGRKVELVVRDHGYDVQKALAAYSEVGPRSAALPQVIGSPITIALRQRVENDHLLTLPQAWSHTLLGSKYIQLTGTTYDLDIINGVDYLLRAKGIREGAKIGHLYLEGDYGQSALAGARYAAGKAGLTLVEQQVKATDADMTAQAGAFRKAGVKAILVSVSPKQAASLVGVAAATGLNVPFAASNSAYAQQLLATPVGPILQKDYYVVTAGPPFSSGGQGLKKLAGEYQAAYKGEPLDASVYSGYTTAAIVGEALKKACANQDLTRDGIVGAHRANAAFETGLGGAPMDFTQWDRPAARASYVVKPDKASLGGVKLVEEAKESELAKGYSASAGN</sequence>
<organism evidence="5 6">
    <name type="scientific">Actinomadura viridis</name>
    <dbReference type="NCBI Taxonomy" id="58110"/>
    <lineage>
        <taxon>Bacteria</taxon>
        <taxon>Bacillati</taxon>
        <taxon>Actinomycetota</taxon>
        <taxon>Actinomycetes</taxon>
        <taxon>Streptosporangiales</taxon>
        <taxon>Thermomonosporaceae</taxon>
        <taxon>Actinomadura</taxon>
    </lineage>
</organism>
<dbReference type="SUPFAM" id="SSF53822">
    <property type="entry name" value="Periplasmic binding protein-like I"/>
    <property type="match status" value="1"/>
</dbReference>
<dbReference type="Proteomes" id="UP000614047">
    <property type="component" value="Unassembled WGS sequence"/>
</dbReference>
<dbReference type="AlphaFoldDB" id="A0A931GRE3"/>
<dbReference type="InterPro" id="IPR028082">
    <property type="entry name" value="Peripla_BP_I"/>
</dbReference>
<evidence type="ECO:0000259" key="4">
    <source>
        <dbReference type="Pfam" id="PF13458"/>
    </source>
</evidence>
<name>A0A931GRE3_9ACTN</name>
<evidence type="ECO:0000256" key="3">
    <source>
        <dbReference type="SAM" id="SignalP"/>
    </source>
</evidence>
<feature type="signal peptide" evidence="3">
    <location>
        <begin position="1"/>
        <end position="25"/>
    </location>
</feature>
<dbReference type="PROSITE" id="PS51257">
    <property type="entry name" value="PROKAR_LIPOPROTEIN"/>
    <property type="match status" value="1"/>
</dbReference>
<feature type="domain" description="Leucine-binding protein" evidence="4">
    <location>
        <begin position="51"/>
        <end position="395"/>
    </location>
</feature>
<reference evidence="5" key="1">
    <citation type="submission" date="2020-11" db="EMBL/GenBank/DDBJ databases">
        <title>Sequencing the genomes of 1000 actinobacteria strains.</title>
        <authorList>
            <person name="Klenk H.-P."/>
        </authorList>
    </citation>
    <scope>NUCLEOTIDE SEQUENCE</scope>
    <source>
        <strain evidence="5">DSM 43175</strain>
    </source>
</reference>
<keyword evidence="6" id="KW-1185">Reference proteome</keyword>
<dbReference type="Gene3D" id="3.40.50.2300">
    <property type="match status" value="2"/>
</dbReference>
<evidence type="ECO:0000313" key="5">
    <source>
        <dbReference type="EMBL" id="MBG6092751.1"/>
    </source>
</evidence>
<comment type="similarity">
    <text evidence="1">Belongs to the leucine-binding protein family.</text>
</comment>
<dbReference type="PANTHER" id="PTHR47235">
    <property type="entry name" value="BLR6548 PROTEIN"/>
    <property type="match status" value="1"/>
</dbReference>